<protein>
    <recommendedName>
        <fullName evidence="3">DUF5318 domain-containing protein</fullName>
    </recommendedName>
</protein>
<organism evidence="1 2">
    <name type="scientific">Pseudonocardia alni</name>
    <name type="common">Amycolata alni</name>
    <dbReference type="NCBI Taxonomy" id="33907"/>
    <lineage>
        <taxon>Bacteria</taxon>
        <taxon>Bacillati</taxon>
        <taxon>Actinomycetota</taxon>
        <taxon>Actinomycetes</taxon>
        <taxon>Pseudonocardiales</taxon>
        <taxon>Pseudonocardiaceae</taxon>
        <taxon>Pseudonocardia</taxon>
    </lineage>
</organism>
<evidence type="ECO:0000313" key="2">
    <source>
        <dbReference type="Proteomes" id="UP000232453"/>
    </source>
</evidence>
<sequence>MGPRVRPAYPGRVLSPRQVVDYALQRRALLADVRAGRVGREEVCDAGAYLLRAARFHGTSAGRACPVCRHDELAQVSWVFGESLRHVSGSARSAADLEQLAAQVADFSVHVVEVCTECRWNHLVRSFVLGTGRPRRGRRSAGG</sequence>
<proteinExistence type="predicted"/>
<evidence type="ECO:0008006" key="3">
    <source>
        <dbReference type="Google" id="ProtNLM"/>
    </source>
</evidence>
<accession>A0AA44ZQ91</accession>
<reference evidence="1 2" key="1">
    <citation type="submission" date="2017-11" db="EMBL/GenBank/DDBJ databases">
        <title>Sequencing the genomes of 1000 actinobacteria strains.</title>
        <authorList>
            <person name="Klenk H.-P."/>
        </authorList>
    </citation>
    <scope>NUCLEOTIDE SEQUENCE [LARGE SCALE GENOMIC DNA]</scope>
    <source>
        <strain evidence="1 2">DSM 44104</strain>
    </source>
</reference>
<dbReference type="AlphaFoldDB" id="A0AA44ZQ91"/>
<dbReference type="Pfam" id="PF17249">
    <property type="entry name" value="DUF5318"/>
    <property type="match status" value="1"/>
</dbReference>
<evidence type="ECO:0000313" key="1">
    <source>
        <dbReference type="EMBL" id="PKB31614.1"/>
    </source>
</evidence>
<dbReference type="Proteomes" id="UP000232453">
    <property type="component" value="Unassembled WGS sequence"/>
</dbReference>
<dbReference type="EMBL" id="PHUJ01000003">
    <property type="protein sequence ID" value="PKB31614.1"/>
    <property type="molecule type" value="Genomic_DNA"/>
</dbReference>
<name>A0AA44ZQ91_PSEA5</name>
<dbReference type="InterPro" id="IPR035169">
    <property type="entry name" value="DUF5318"/>
</dbReference>
<gene>
    <name evidence="1" type="ORF">ATL51_3308</name>
</gene>
<comment type="caution">
    <text evidence="1">The sequence shown here is derived from an EMBL/GenBank/DDBJ whole genome shotgun (WGS) entry which is preliminary data.</text>
</comment>